<evidence type="ECO:0000256" key="2">
    <source>
        <dbReference type="ARBA" id="ARBA00023134"/>
    </source>
</evidence>
<feature type="domain" description="G" evidence="3">
    <location>
        <begin position="14"/>
        <end position="126"/>
    </location>
</feature>
<evidence type="ECO:0000259" key="4">
    <source>
        <dbReference type="Pfam" id="PF18128"/>
    </source>
</evidence>
<dbReference type="Proteomes" id="UP000006437">
    <property type="component" value="Unassembled WGS sequence"/>
</dbReference>
<dbReference type="NCBIfam" id="TIGR03918">
    <property type="entry name" value="GTP_HydF"/>
    <property type="match status" value="1"/>
</dbReference>
<dbReference type="GO" id="GO:0005737">
    <property type="term" value="C:cytoplasm"/>
    <property type="evidence" value="ECO:0007669"/>
    <property type="project" value="TreeGrafter"/>
</dbReference>
<dbReference type="Pfam" id="PF18128">
    <property type="entry name" value="HydF_dimer"/>
    <property type="match status" value="1"/>
</dbReference>
<evidence type="ECO:0000256" key="1">
    <source>
        <dbReference type="ARBA" id="ARBA00022741"/>
    </source>
</evidence>
<evidence type="ECO:0008006" key="8">
    <source>
        <dbReference type="Google" id="ProtNLM"/>
    </source>
</evidence>
<dbReference type="InterPro" id="IPR027417">
    <property type="entry name" value="P-loop_NTPase"/>
</dbReference>
<protein>
    <recommendedName>
        <fullName evidence="8">[FeFe] hydrogenase H-cluster maturation GTPase HydF</fullName>
    </recommendedName>
</protein>
<dbReference type="BioCyc" id="EBAC796937-HMP:GMGH-1606-MONOMER"/>
<dbReference type="Pfam" id="PF18133">
    <property type="entry name" value="HydF_tetramer"/>
    <property type="match status" value="1"/>
</dbReference>
<evidence type="ECO:0000313" key="7">
    <source>
        <dbReference type="Proteomes" id="UP000006437"/>
    </source>
</evidence>
<evidence type="ECO:0000259" key="3">
    <source>
        <dbReference type="Pfam" id="PF01926"/>
    </source>
</evidence>
<organism evidence="6 7">
    <name type="scientific">Peptoanaerobacter stomatis</name>
    <dbReference type="NCBI Taxonomy" id="796937"/>
    <lineage>
        <taxon>Bacteria</taxon>
        <taxon>Bacillati</taxon>
        <taxon>Bacillota</taxon>
        <taxon>Clostridia</taxon>
        <taxon>Peptostreptococcales</taxon>
        <taxon>Filifactoraceae</taxon>
        <taxon>Peptoanaerobacter</taxon>
    </lineage>
</organism>
<proteinExistence type="predicted"/>
<dbReference type="SUPFAM" id="SSF52540">
    <property type="entry name" value="P-loop containing nucleoside triphosphate hydrolases"/>
    <property type="match status" value="1"/>
</dbReference>
<dbReference type="PANTHER" id="PTHR42714:SF6">
    <property type="entry name" value="TRANSLATION INITIATION FACTOR IF-2"/>
    <property type="match status" value="1"/>
</dbReference>
<dbReference type="InterPro" id="IPR040644">
    <property type="entry name" value="HydF_tetramer"/>
</dbReference>
<dbReference type="RefSeq" id="WP_009525830.1">
    <property type="nucleotide sequence ID" value="NZ_JBQMYZ010000028.1"/>
</dbReference>
<dbReference type="GO" id="GO:0005525">
    <property type="term" value="F:GTP binding"/>
    <property type="evidence" value="ECO:0007669"/>
    <property type="project" value="UniProtKB-KW"/>
</dbReference>
<sequence>MSLNETPRGERIHIGFFGRTNAGKSSIINAIANQEVSIVSDIKGTTTDAVFKSMEIAGIGACVLIDTAGFDDDSNLSEKRIEKTENILERTDIGVVVFADDDISKELEWIEKLRAKKTPVIAIINKIDENKNTKLLQHKIEKINLRAISVSAKEKKNIQKIIEELRNIALDIKESSICGHLVKKDDVVLLVMPQDIQAPKGRLILPQVQTIRDLLDNKCIVISVTADNLEKAFKILKEPPKLIITDSQVFAKVYEQKPQESALTSFSVLFSRHKGDIDIFVEGAYSISNLKNGDKVLIAEACSHDPLDGDIGRIKLPALLRKKTRADLDIQVVSGNNFPIDLSEYSLIIHCGSCMFNKKYVMNRVEQARNQGIPITNYGIAIAYMNNILEKIKK</sequence>
<dbReference type="HOGENOM" id="CLU_042017_0_0_9"/>
<gene>
    <name evidence="6" type="ORF">HMPREF9629_01601</name>
</gene>
<dbReference type="EMBL" id="AFZE01000008">
    <property type="protein sequence ID" value="EHL15887.1"/>
    <property type="molecule type" value="Genomic_DNA"/>
</dbReference>
<dbReference type="InterPro" id="IPR006073">
    <property type="entry name" value="GTP-bd"/>
</dbReference>
<dbReference type="Gene3D" id="3.40.50.11420">
    <property type="match status" value="1"/>
</dbReference>
<name>G9WZK0_9FIRM</name>
<feature type="domain" description="Hydrogen maturase F dimerization" evidence="4">
    <location>
        <begin position="178"/>
        <end position="275"/>
    </location>
</feature>
<accession>G9WZK0</accession>
<dbReference type="CDD" id="cd00880">
    <property type="entry name" value="Era_like"/>
    <property type="match status" value="1"/>
</dbReference>
<dbReference type="Pfam" id="PF01926">
    <property type="entry name" value="MMR_HSR1"/>
    <property type="match status" value="1"/>
</dbReference>
<evidence type="ECO:0000259" key="5">
    <source>
        <dbReference type="Pfam" id="PF18133"/>
    </source>
</evidence>
<dbReference type="InterPro" id="IPR023873">
    <property type="entry name" value="FeFe-hyd_GTPase_HydF"/>
</dbReference>
<keyword evidence="1" id="KW-0547">Nucleotide-binding</keyword>
<dbReference type="GO" id="GO:0030488">
    <property type="term" value="P:tRNA methylation"/>
    <property type="evidence" value="ECO:0007669"/>
    <property type="project" value="TreeGrafter"/>
</dbReference>
<dbReference type="Gene3D" id="3.40.50.300">
    <property type="entry name" value="P-loop containing nucleotide triphosphate hydrolases"/>
    <property type="match status" value="1"/>
</dbReference>
<dbReference type="InterPro" id="IPR005225">
    <property type="entry name" value="Small_GTP-bd"/>
</dbReference>
<dbReference type="InterPro" id="IPR041606">
    <property type="entry name" value="HydF_dimer"/>
</dbReference>
<comment type="caution">
    <text evidence="6">The sequence shown here is derived from an EMBL/GenBank/DDBJ whole genome shotgun (WGS) entry which is preliminary data.</text>
</comment>
<dbReference type="GO" id="GO:0002098">
    <property type="term" value="P:tRNA wobble uridine modification"/>
    <property type="evidence" value="ECO:0007669"/>
    <property type="project" value="TreeGrafter"/>
</dbReference>
<dbReference type="PATRIC" id="fig|796937.3.peg.798"/>
<feature type="domain" description="Hydrogen maturase F tetramerization" evidence="5">
    <location>
        <begin position="279"/>
        <end position="391"/>
    </location>
</feature>
<dbReference type="Gene3D" id="3.40.50.11410">
    <property type="match status" value="1"/>
</dbReference>
<dbReference type="PANTHER" id="PTHR42714">
    <property type="entry name" value="TRNA MODIFICATION GTPASE GTPBP3"/>
    <property type="match status" value="1"/>
</dbReference>
<dbReference type="NCBIfam" id="TIGR00231">
    <property type="entry name" value="small_GTP"/>
    <property type="match status" value="1"/>
</dbReference>
<evidence type="ECO:0000313" key="6">
    <source>
        <dbReference type="EMBL" id="EHL15887.1"/>
    </source>
</evidence>
<keyword evidence="2" id="KW-0342">GTP-binding</keyword>
<dbReference type="AlphaFoldDB" id="G9WZK0"/>
<reference evidence="6 7" key="1">
    <citation type="submission" date="2011-08" db="EMBL/GenBank/DDBJ databases">
        <title>The Genome Sequence of Eubacteriaceae bacterium ACC19a.</title>
        <authorList>
            <consortium name="The Broad Institute Genome Sequencing Platform"/>
            <person name="Earl A."/>
            <person name="Ward D."/>
            <person name="Feldgarden M."/>
            <person name="Gevers D."/>
            <person name="Sizova M."/>
            <person name="Hazen A."/>
            <person name="Epstein S."/>
            <person name="Young S.K."/>
            <person name="Zeng Q."/>
            <person name="Gargeya S."/>
            <person name="Fitzgerald M."/>
            <person name="Haas B."/>
            <person name="Abouelleil A."/>
            <person name="Alvarado L."/>
            <person name="Arachchi H.M."/>
            <person name="Berlin A."/>
            <person name="Brown A."/>
            <person name="Chapman S.B."/>
            <person name="Chen Z."/>
            <person name="Dunbar C."/>
            <person name="Freedman E."/>
            <person name="Gearin G."/>
            <person name="Gellesch M."/>
            <person name="Goldberg J."/>
            <person name="Griggs A."/>
            <person name="Gujja S."/>
            <person name="Heiman D."/>
            <person name="Howarth C."/>
            <person name="Larson L."/>
            <person name="Lui A."/>
            <person name="MacDonald P.J.P."/>
            <person name="Montmayeur A."/>
            <person name="Murphy C."/>
            <person name="Neiman D."/>
            <person name="Pearson M."/>
            <person name="Priest M."/>
            <person name="Roberts A."/>
            <person name="Saif S."/>
            <person name="Shea T."/>
            <person name="Shenoy N."/>
            <person name="Sisk P."/>
            <person name="Stolte C."/>
            <person name="Sykes S."/>
            <person name="Wortman J."/>
            <person name="Nusbaum C."/>
            <person name="Birren B."/>
        </authorList>
    </citation>
    <scope>NUCLEOTIDE SEQUENCE [LARGE SCALE GENOMIC DNA]</scope>
    <source>
        <strain evidence="6 7">ACC19a</strain>
    </source>
</reference>